<feature type="domain" description="Peptidase A1" evidence="8">
    <location>
        <begin position="81"/>
        <end position="435"/>
    </location>
</feature>
<evidence type="ECO:0000256" key="7">
    <source>
        <dbReference type="SAM" id="SignalP"/>
    </source>
</evidence>
<dbReference type="InterPro" id="IPR033121">
    <property type="entry name" value="PEPTIDASE_A1"/>
</dbReference>
<keyword evidence="2" id="KW-0645">Protease</keyword>
<dbReference type="AlphaFoldDB" id="A0A2U1Q6L9"/>
<dbReference type="OrthoDB" id="2747330at2759"/>
<evidence type="ECO:0000256" key="1">
    <source>
        <dbReference type="ARBA" id="ARBA00007447"/>
    </source>
</evidence>
<evidence type="ECO:0000313" key="10">
    <source>
        <dbReference type="Proteomes" id="UP000245207"/>
    </source>
</evidence>
<evidence type="ECO:0000256" key="2">
    <source>
        <dbReference type="ARBA" id="ARBA00022670"/>
    </source>
</evidence>
<dbReference type="PANTHER" id="PTHR13683">
    <property type="entry name" value="ASPARTYL PROTEASES"/>
    <property type="match status" value="1"/>
</dbReference>
<dbReference type="InterPro" id="IPR021109">
    <property type="entry name" value="Peptidase_aspartic_dom_sf"/>
</dbReference>
<dbReference type="PANTHER" id="PTHR13683:SF685">
    <property type="entry name" value="EUKARYOTIC ASPARTYL PROTEASE FAMILY PROTEIN"/>
    <property type="match status" value="1"/>
</dbReference>
<dbReference type="InterPro" id="IPR032861">
    <property type="entry name" value="TAXi_N"/>
</dbReference>
<keyword evidence="5" id="KW-0325">Glycoprotein</keyword>
<dbReference type="PRINTS" id="PR00792">
    <property type="entry name" value="PEPSIN"/>
</dbReference>
<evidence type="ECO:0000259" key="8">
    <source>
        <dbReference type="PROSITE" id="PS51767"/>
    </source>
</evidence>
<evidence type="ECO:0000256" key="3">
    <source>
        <dbReference type="ARBA" id="ARBA00022750"/>
    </source>
</evidence>
<protein>
    <submittedName>
        <fullName evidence="9">Aspartic peptidase</fullName>
    </submittedName>
</protein>
<comment type="caution">
    <text evidence="9">The sequence shown here is derived from an EMBL/GenBank/DDBJ whole genome shotgun (WGS) entry which is preliminary data.</text>
</comment>
<name>A0A2U1Q6L9_ARTAN</name>
<evidence type="ECO:0000256" key="5">
    <source>
        <dbReference type="ARBA" id="ARBA00023180"/>
    </source>
</evidence>
<dbReference type="GO" id="GO:0006508">
    <property type="term" value="P:proteolysis"/>
    <property type="evidence" value="ECO:0007669"/>
    <property type="project" value="UniProtKB-KW"/>
</dbReference>
<keyword evidence="3" id="KW-0064">Aspartyl protease</keyword>
<dbReference type="GO" id="GO:0004190">
    <property type="term" value="F:aspartic-type endopeptidase activity"/>
    <property type="evidence" value="ECO:0007669"/>
    <property type="project" value="UniProtKB-KW"/>
</dbReference>
<dbReference type="CDD" id="cd05476">
    <property type="entry name" value="pepsin_A_like_plant"/>
    <property type="match status" value="1"/>
</dbReference>
<comment type="similarity">
    <text evidence="1">Belongs to the peptidase A1 family.</text>
</comment>
<dbReference type="EMBL" id="PKPP01000372">
    <property type="protein sequence ID" value="PWA93637.1"/>
    <property type="molecule type" value="Genomic_DNA"/>
</dbReference>
<dbReference type="Gene3D" id="2.40.70.10">
    <property type="entry name" value="Acid Proteases"/>
    <property type="match status" value="2"/>
</dbReference>
<feature type="signal peptide" evidence="7">
    <location>
        <begin position="1"/>
        <end position="19"/>
    </location>
</feature>
<keyword evidence="7" id="KW-0732">Signal</keyword>
<keyword evidence="10" id="KW-1185">Reference proteome</keyword>
<dbReference type="InterPro" id="IPR032799">
    <property type="entry name" value="TAXi_C"/>
</dbReference>
<feature type="active site" evidence="6">
    <location>
        <position position="99"/>
    </location>
</feature>
<dbReference type="Pfam" id="PF14541">
    <property type="entry name" value="TAXi_C"/>
    <property type="match status" value="1"/>
</dbReference>
<dbReference type="InterPro" id="IPR001461">
    <property type="entry name" value="Aspartic_peptidase_A1"/>
</dbReference>
<dbReference type="SUPFAM" id="SSF50630">
    <property type="entry name" value="Acid proteases"/>
    <property type="match status" value="1"/>
</dbReference>
<proteinExistence type="inferred from homology"/>
<dbReference type="InterPro" id="IPR034161">
    <property type="entry name" value="Pepsin-like_plant"/>
</dbReference>
<evidence type="ECO:0000256" key="4">
    <source>
        <dbReference type="ARBA" id="ARBA00022801"/>
    </source>
</evidence>
<evidence type="ECO:0000256" key="6">
    <source>
        <dbReference type="PIRSR" id="PIRSR601461-1"/>
    </source>
</evidence>
<reference evidence="9 10" key="1">
    <citation type="journal article" date="2018" name="Mol. Plant">
        <title>The genome of Artemisia annua provides insight into the evolution of Asteraceae family and artemisinin biosynthesis.</title>
        <authorList>
            <person name="Shen Q."/>
            <person name="Zhang L."/>
            <person name="Liao Z."/>
            <person name="Wang S."/>
            <person name="Yan T."/>
            <person name="Shi P."/>
            <person name="Liu M."/>
            <person name="Fu X."/>
            <person name="Pan Q."/>
            <person name="Wang Y."/>
            <person name="Lv Z."/>
            <person name="Lu X."/>
            <person name="Zhang F."/>
            <person name="Jiang W."/>
            <person name="Ma Y."/>
            <person name="Chen M."/>
            <person name="Hao X."/>
            <person name="Li L."/>
            <person name="Tang Y."/>
            <person name="Lv G."/>
            <person name="Zhou Y."/>
            <person name="Sun X."/>
            <person name="Brodelius P.E."/>
            <person name="Rose J.K.C."/>
            <person name="Tang K."/>
        </authorList>
    </citation>
    <scope>NUCLEOTIDE SEQUENCE [LARGE SCALE GENOMIC DNA]</scope>
    <source>
        <strain evidence="10">cv. Huhao1</strain>
        <tissue evidence="9">Leaf</tissue>
    </source>
</reference>
<dbReference type="STRING" id="35608.A0A2U1Q6L9"/>
<feature type="active site" evidence="6">
    <location>
        <position position="316"/>
    </location>
</feature>
<dbReference type="PROSITE" id="PS51767">
    <property type="entry name" value="PEPTIDASE_A1"/>
    <property type="match status" value="1"/>
</dbReference>
<dbReference type="Pfam" id="PF14543">
    <property type="entry name" value="TAXi_N"/>
    <property type="match status" value="1"/>
</dbReference>
<keyword evidence="4" id="KW-0378">Hydrolase</keyword>
<gene>
    <name evidence="9" type="ORF">CTI12_AA069350</name>
</gene>
<sequence length="487" mass="53243">MSIIPSLLITSLFISSLTCTSNPDHDHFNGAVFNVMSKFNGRKKAVLLSDLKAHDSIRHFHVLAVDIGLGGIGRPNAVGLYYAKIGIGTPPRDYYVQVDTGSDIMWINCAHCQTCLKKGYHGLDLTLYNPNESLTSARVTCDQKFCADINQGTVGGCRPNVSCMFTENYEDGSGSLGYFIRDVVQYDSVSGDLETKLANGSVIFGCGASQSGNLLNSKDALDGIIGFGKSNASVISQLASNGKVKKMFTHCLDGVNGGGIFAIGHVVQPKVNSTRLIQDQSANYSVNMTGIKVGTEFLNLITDPYGKMKKTKTVIDSGTTLAYLPEVIYKPLVNKIVAGHSGMRLRLLQDQYTCFEYSGSVDDGFPAVTFYFENSLFLKVYPRDYLFPLDEFLCFGWQNIGRDSLSSKDRIILGDLVLSNKLVLYDLENQTIGWTEYNCSSSIALKDEITGVVHLVGSHMISSACNLIIHKDIIFLLLIVLLNLTNL</sequence>
<dbReference type="Proteomes" id="UP000245207">
    <property type="component" value="Unassembled WGS sequence"/>
</dbReference>
<evidence type="ECO:0000313" key="9">
    <source>
        <dbReference type="EMBL" id="PWA93637.1"/>
    </source>
</evidence>
<feature type="chain" id="PRO_5015744793" evidence="7">
    <location>
        <begin position="20"/>
        <end position="487"/>
    </location>
</feature>
<accession>A0A2U1Q6L9</accession>
<organism evidence="9 10">
    <name type="scientific">Artemisia annua</name>
    <name type="common">Sweet wormwood</name>
    <dbReference type="NCBI Taxonomy" id="35608"/>
    <lineage>
        <taxon>Eukaryota</taxon>
        <taxon>Viridiplantae</taxon>
        <taxon>Streptophyta</taxon>
        <taxon>Embryophyta</taxon>
        <taxon>Tracheophyta</taxon>
        <taxon>Spermatophyta</taxon>
        <taxon>Magnoliopsida</taxon>
        <taxon>eudicotyledons</taxon>
        <taxon>Gunneridae</taxon>
        <taxon>Pentapetalae</taxon>
        <taxon>asterids</taxon>
        <taxon>campanulids</taxon>
        <taxon>Asterales</taxon>
        <taxon>Asteraceae</taxon>
        <taxon>Asteroideae</taxon>
        <taxon>Anthemideae</taxon>
        <taxon>Artemisiinae</taxon>
        <taxon>Artemisia</taxon>
    </lineage>
</organism>